<evidence type="ECO:0000313" key="3">
    <source>
        <dbReference type="Proteomes" id="UP000076512"/>
    </source>
</evidence>
<evidence type="ECO:0008006" key="4">
    <source>
        <dbReference type="Google" id="ProtNLM"/>
    </source>
</evidence>
<evidence type="ECO:0000313" key="2">
    <source>
        <dbReference type="EMBL" id="KZM75040.1"/>
    </source>
</evidence>
<dbReference type="Pfam" id="PF00756">
    <property type="entry name" value="Esterase"/>
    <property type="match status" value="1"/>
</dbReference>
<dbReference type="Proteomes" id="UP000076512">
    <property type="component" value="Unassembled WGS sequence"/>
</dbReference>
<keyword evidence="3" id="KW-1185">Reference proteome</keyword>
<dbReference type="GO" id="GO:0016747">
    <property type="term" value="F:acyltransferase activity, transferring groups other than amino-acyl groups"/>
    <property type="evidence" value="ECO:0007669"/>
    <property type="project" value="TreeGrafter"/>
</dbReference>
<dbReference type="RefSeq" id="WP_082871296.1">
    <property type="nucleotide sequence ID" value="NZ_JABMCZ010000005.1"/>
</dbReference>
<dbReference type="SUPFAM" id="SSF53474">
    <property type="entry name" value="alpha/beta-Hydrolases"/>
    <property type="match status" value="1"/>
</dbReference>
<dbReference type="EMBL" id="LWGR01000004">
    <property type="protein sequence ID" value="KZM75040.1"/>
    <property type="molecule type" value="Genomic_DNA"/>
</dbReference>
<protein>
    <recommendedName>
        <fullName evidence="4">Esterase family protein</fullName>
    </recommendedName>
</protein>
<keyword evidence="1" id="KW-0732">Signal</keyword>
<dbReference type="InterPro" id="IPR029058">
    <property type="entry name" value="AB_hydrolase_fold"/>
</dbReference>
<evidence type="ECO:0000256" key="1">
    <source>
        <dbReference type="SAM" id="SignalP"/>
    </source>
</evidence>
<dbReference type="STRING" id="455432.AWN90_23920"/>
<proteinExistence type="predicted"/>
<sequence>MRKELRRWGGRTALAGLVASMLAAVPGFAVAAPVAAGADGSRIDHVVTTDARRSTVYVYSAAMDRVIALDLLRPADTSRPRPTLYLLDGAEDGIGANGAETSWETKTDLAAFTADQNLNVVTVLDGRYSYYTDWAADDPRLGRNRWTTFLTRELPPLLDSYLGASGRNAIAGVSMSATSALALAEAAPGLYRSVGSFSGCDQTSVDPGRRYLQAVVLSGGGNPWNIWGPDGAPGWAANDPSTDANLMKLRGVDLYIAAGTGGPATDGRPANPSGGMLESVVADCTHRLQDSTTRLGIPATYRYVPGGQHAWPYWQDDLHAAWPELTRPLGITS</sequence>
<dbReference type="InterPro" id="IPR000801">
    <property type="entry name" value="Esterase-like"/>
</dbReference>
<organism evidence="2 3">
    <name type="scientific">Nocardia terpenica</name>
    <dbReference type="NCBI Taxonomy" id="455432"/>
    <lineage>
        <taxon>Bacteria</taxon>
        <taxon>Bacillati</taxon>
        <taxon>Actinomycetota</taxon>
        <taxon>Actinomycetes</taxon>
        <taxon>Mycobacteriales</taxon>
        <taxon>Nocardiaceae</taxon>
        <taxon>Nocardia</taxon>
    </lineage>
</organism>
<dbReference type="PANTHER" id="PTHR48098:SF1">
    <property type="entry name" value="DIACYLGLYCEROL ACYLTRANSFERASE_MYCOLYLTRANSFERASE AG85A"/>
    <property type="match status" value="1"/>
</dbReference>
<comment type="caution">
    <text evidence="2">The sequence shown here is derived from an EMBL/GenBank/DDBJ whole genome shotgun (WGS) entry which is preliminary data.</text>
</comment>
<dbReference type="PANTHER" id="PTHR48098">
    <property type="entry name" value="ENTEROCHELIN ESTERASE-RELATED"/>
    <property type="match status" value="1"/>
</dbReference>
<dbReference type="AlphaFoldDB" id="A0A164P2M4"/>
<dbReference type="InterPro" id="IPR050583">
    <property type="entry name" value="Mycobacterial_A85_antigen"/>
</dbReference>
<dbReference type="Gene3D" id="3.40.50.1820">
    <property type="entry name" value="alpha/beta hydrolase"/>
    <property type="match status" value="1"/>
</dbReference>
<gene>
    <name evidence="2" type="ORF">AWN90_23920</name>
</gene>
<feature type="chain" id="PRO_5007852206" description="Esterase family protein" evidence="1">
    <location>
        <begin position="32"/>
        <end position="333"/>
    </location>
</feature>
<name>A0A164P2M4_9NOCA</name>
<accession>A0A164P2M4</accession>
<reference evidence="2 3" key="1">
    <citation type="submission" date="2016-04" db="EMBL/GenBank/DDBJ databases">
        <authorList>
            <person name="Evans L.H."/>
            <person name="Alamgir A."/>
            <person name="Owens N."/>
            <person name="Weber N.D."/>
            <person name="Virtaneva K."/>
            <person name="Barbian K."/>
            <person name="Babar A."/>
            <person name="Rosenke K."/>
        </authorList>
    </citation>
    <scope>NUCLEOTIDE SEQUENCE [LARGE SCALE GENOMIC DNA]</scope>
    <source>
        <strain evidence="2 3">IFM 0406</strain>
    </source>
</reference>
<feature type="signal peptide" evidence="1">
    <location>
        <begin position="1"/>
        <end position="31"/>
    </location>
</feature>